<proteinExistence type="predicted"/>
<name>X6NWD3_RETFI</name>
<comment type="caution">
    <text evidence="2">The sequence shown here is derived from an EMBL/GenBank/DDBJ whole genome shotgun (WGS) entry which is preliminary data.</text>
</comment>
<evidence type="ECO:0000313" key="2">
    <source>
        <dbReference type="EMBL" id="ETO30193.1"/>
    </source>
</evidence>
<accession>X6NWD3</accession>
<dbReference type="AlphaFoldDB" id="X6NWD3"/>
<feature type="region of interest" description="Disordered" evidence="1">
    <location>
        <begin position="1"/>
        <end position="31"/>
    </location>
</feature>
<feature type="compositionally biased region" description="Polar residues" evidence="1">
    <location>
        <begin position="174"/>
        <end position="183"/>
    </location>
</feature>
<feature type="compositionally biased region" description="Low complexity" evidence="1">
    <location>
        <begin position="85"/>
        <end position="112"/>
    </location>
</feature>
<gene>
    <name evidence="2" type="ORF">RFI_06927</name>
</gene>
<reference evidence="2 3" key="1">
    <citation type="journal article" date="2013" name="Curr. Biol.">
        <title>The Genome of the Foraminiferan Reticulomyxa filosa.</title>
        <authorList>
            <person name="Glockner G."/>
            <person name="Hulsmann N."/>
            <person name="Schleicher M."/>
            <person name="Noegel A.A."/>
            <person name="Eichinger L."/>
            <person name="Gallinger C."/>
            <person name="Pawlowski J."/>
            <person name="Sierra R."/>
            <person name="Euteneuer U."/>
            <person name="Pillet L."/>
            <person name="Moustafa A."/>
            <person name="Platzer M."/>
            <person name="Groth M."/>
            <person name="Szafranski K."/>
            <person name="Schliwa M."/>
        </authorList>
    </citation>
    <scope>NUCLEOTIDE SEQUENCE [LARGE SCALE GENOMIC DNA]</scope>
</reference>
<feature type="compositionally biased region" description="Polar residues" evidence="1">
    <location>
        <begin position="149"/>
        <end position="161"/>
    </location>
</feature>
<evidence type="ECO:0000256" key="1">
    <source>
        <dbReference type="SAM" id="MobiDB-lite"/>
    </source>
</evidence>
<feature type="region of interest" description="Disordered" evidence="1">
    <location>
        <begin position="144"/>
        <end position="183"/>
    </location>
</feature>
<dbReference type="EMBL" id="ASPP01005631">
    <property type="protein sequence ID" value="ETO30193.1"/>
    <property type="molecule type" value="Genomic_DNA"/>
</dbReference>
<organism evidence="2 3">
    <name type="scientific">Reticulomyxa filosa</name>
    <dbReference type="NCBI Taxonomy" id="46433"/>
    <lineage>
        <taxon>Eukaryota</taxon>
        <taxon>Sar</taxon>
        <taxon>Rhizaria</taxon>
        <taxon>Retaria</taxon>
        <taxon>Foraminifera</taxon>
        <taxon>Monothalamids</taxon>
        <taxon>Reticulomyxidae</taxon>
        <taxon>Reticulomyxa</taxon>
    </lineage>
</organism>
<feature type="compositionally biased region" description="Basic and acidic residues" evidence="1">
    <location>
        <begin position="1"/>
        <end position="14"/>
    </location>
</feature>
<sequence length="183" mass="20353">MPIREKRNERKQKIGENTSNAQNGNAAKEEISDTVLRTKLYGNAQGKVTLKEEERERERISAMAKLPFRECIEAYTLRTSKDKGNSNNNNNNNNNNSNSNNNNNSNSNNSSNIKADIKKDTITSTPMAVQPQTNETTVSHVTVWKQKELSSPSVTAGTPDTTDAKEERPPVSHVESTSPFKMS</sequence>
<feature type="region of interest" description="Disordered" evidence="1">
    <location>
        <begin position="79"/>
        <end position="113"/>
    </location>
</feature>
<protein>
    <submittedName>
        <fullName evidence="2">Uncharacterized protein</fullName>
    </submittedName>
</protein>
<evidence type="ECO:0000313" key="3">
    <source>
        <dbReference type="Proteomes" id="UP000023152"/>
    </source>
</evidence>
<feature type="compositionally biased region" description="Polar residues" evidence="1">
    <location>
        <begin position="15"/>
        <end position="25"/>
    </location>
</feature>
<keyword evidence="3" id="KW-1185">Reference proteome</keyword>
<dbReference type="Proteomes" id="UP000023152">
    <property type="component" value="Unassembled WGS sequence"/>
</dbReference>